<keyword evidence="5" id="KW-1185">Reference proteome</keyword>
<reference evidence="4 5" key="1">
    <citation type="journal article" date="2001" name="Int. J. Syst. Evol. Microbiol.">
        <title>Agreia bicolorata gen. nov., sp. nov., to accommodate actinobacteria isolated from narrow reed grass infected by the nematode Heteroanguina graminophila.</title>
        <authorList>
            <person name="Evtushenko L.I."/>
            <person name="Dorofeeva L.V."/>
            <person name="Dobrovolskaya T.G."/>
            <person name="Streshinskaya G.M."/>
            <person name="Subbotin S.A."/>
            <person name="Tiedje J.M."/>
        </authorList>
    </citation>
    <scope>NUCLEOTIDE SEQUENCE [LARGE SCALE GENOMIC DNA]</scope>
    <source>
        <strain evidence="4 5">VKM Ac-1804</strain>
    </source>
</reference>
<dbReference type="Proteomes" id="UP000032503">
    <property type="component" value="Unassembled WGS sequence"/>
</dbReference>
<accession>A0ABR5CCM4</accession>
<dbReference type="PROSITE" id="PS51186">
    <property type="entry name" value="GNAT"/>
    <property type="match status" value="1"/>
</dbReference>
<comment type="caution">
    <text evidence="4">The sequence shown here is derived from an EMBL/GenBank/DDBJ whole genome shotgun (WGS) entry which is preliminary data.</text>
</comment>
<dbReference type="InterPro" id="IPR000182">
    <property type="entry name" value="GNAT_dom"/>
</dbReference>
<keyword evidence="2" id="KW-0012">Acyltransferase</keyword>
<feature type="domain" description="N-acetyltransferase" evidence="3">
    <location>
        <begin position="11"/>
        <end position="157"/>
    </location>
</feature>
<evidence type="ECO:0000256" key="1">
    <source>
        <dbReference type="ARBA" id="ARBA00022679"/>
    </source>
</evidence>
<evidence type="ECO:0000313" key="5">
    <source>
        <dbReference type="Proteomes" id="UP000032503"/>
    </source>
</evidence>
<proteinExistence type="predicted"/>
<organism evidence="4 5">
    <name type="scientific">Agreia bicolorata</name>
    <dbReference type="NCBI Taxonomy" id="110935"/>
    <lineage>
        <taxon>Bacteria</taxon>
        <taxon>Bacillati</taxon>
        <taxon>Actinomycetota</taxon>
        <taxon>Actinomycetes</taxon>
        <taxon>Micrococcales</taxon>
        <taxon>Microbacteriaceae</taxon>
        <taxon>Agreia</taxon>
    </lineage>
</organism>
<dbReference type="EMBL" id="JYFC01000007">
    <property type="protein sequence ID" value="KJC63390.1"/>
    <property type="molecule type" value="Genomic_DNA"/>
</dbReference>
<keyword evidence="1" id="KW-0808">Transferase</keyword>
<gene>
    <name evidence="4" type="ORF">TZ00_15045</name>
</gene>
<dbReference type="InterPro" id="IPR016181">
    <property type="entry name" value="Acyl_CoA_acyltransferase"/>
</dbReference>
<evidence type="ECO:0000256" key="2">
    <source>
        <dbReference type="ARBA" id="ARBA00023315"/>
    </source>
</evidence>
<sequence length="157" mass="17917">MSHTLGATVAFTIRPVIDRDFFAWHELFEGYCDFYETPLNDEKAVRAWSWFTSEPLLAEAMVAVDDETGQLLGLAHFREFVDALAGGTGLYLDDLYVRPDARGQGVGSALIERLREIGVERHAFVVRWITAKNNETARRLYDRVAEKTKWVTYDLKA</sequence>
<name>A0ABR5CCM4_9MICO</name>
<evidence type="ECO:0000259" key="3">
    <source>
        <dbReference type="PROSITE" id="PS51186"/>
    </source>
</evidence>
<dbReference type="Gene3D" id="3.40.630.30">
    <property type="match status" value="1"/>
</dbReference>
<dbReference type="SUPFAM" id="SSF55729">
    <property type="entry name" value="Acyl-CoA N-acyltransferases (Nat)"/>
    <property type="match status" value="1"/>
</dbReference>
<dbReference type="CDD" id="cd04301">
    <property type="entry name" value="NAT_SF"/>
    <property type="match status" value="1"/>
</dbReference>
<dbReference type="PANTHER" id="PTHR10545">
    <property type="entry name" value="DIAMINE N-ACETYLTRANSFERASE"/>
    <property type="match status" value="1"/>
</dbReference>
<dbReference type="InterPro" id="IPR051016">
    <property type="entry name" value="Diverse_Substrate_AcTransf"/>
</dbReference>
<dbReference type="PANTHER" id="PTHR10545:SF42">
    <property type="entry name" value="ACETYLTRANSFERASE"/>
    <property type="match status" value="1"/>
</dbReference>
<dbReference type="Pfam" id="PF00583">
    <property type="entry name" value="Acetyltransf_1"/>
    <property type="match status" value="1"/>
</dbReference>
<protein>
    <submittedName>
        <fullName evidence="4">Acetyltransferase</fullName>
    </submittedName>
</protein>
<evidence type="ECO:0000313" key="4">
    <source>
        <dbReference type="EMBL" id="KJC63390.1"/>
    </source>
</evidence>